<reference evidence="3 4" key="1">
    <citation type="submission" date="2017-09" db="EMBL/GenBank/DDBJ databases">
        <authorList>
            <person name="Ehlers B."/>
            <person name="Leendertz F.H."/>
        </authorList>
    </citation>
    <scope>NUCLEOTIDE SEQUENCE [LARGE SCALE GENOMIC DNA]</scope>
    <source>
        <strain evidence="3 4">DSM 45537</strain>
    </source>
</reference>
<dbReference type="AlphaFoldDB" id="A0A285L1Y3"/>
<keyword evidence="2" id="KW-1133">Transmembrane helix</keyword>
<evidence type="ECO:0000313" key="4">
    <source>
        <dbReference type="Proteomes" id="UP000219565"/>
    </source>
</evidence>
<keyword evidence="2" id="KW-0812">Transmembrane</keyword>
<dbReference type="STRING" id="1379680.GCA_001612615_02132"/>
<sequence length="75" mass="7446">MTTTIASPDADTDFLGCQCGTVALLSLLAAPPITLLPLAVTVGCAILASVLREPRPTGRPGPGCPVSTRGAGASR</sequence>
<feature type="region of interest" description="Disordered" evidence="1">
    <location>
        <begin position="53"/>
        <end position="75"/>
    </location>
</feature>
<evidence type="ECO:0000256" key="2">
    <source>
        <dbReference type="SAM" id="Phobius"/>
    </source>
</evidence>
<organism evidence="3 4">
    <name type="scientific">Nocardia amikacinitolerans</name>
    <dbReference type="NCBI Taxonomy" id="756689"/>
    <lineage>
        <taxon>Bacteria</taxon>
        <taxon>Bacillati</taxon>
        <taxon>Actinomycetota</taxon>
        <taxon>Actinomycetes</taxon>
        <taxon>Mycobacteriales</taxon>
        <taxon>Nocardiaceae</taxon>
        <taxon>Nocardia</taxon>
    </lineage>
</organism>
<name>A0A285L1Y3_9NOCA</name>
<gene>
    <name evidence="3" type="ORF">SAMN04244553_1440</name>
</gene>
<accession>A0A285L1Y3</accession>
<dbReference type="RefSeq" id="WP_097244139.1">
    <property type="nucleotide sequence ID" value="NZ_OBEG01000001.1"/>
</dbReference>
<evidence type="ECO:0000256" key="1">
    <source>
        <dbReference type="SAM" id="MobiDB-lite"/>
    </source>
</evidence>
<dbReference type="Proteomes" id="UP000219565">
    <property type="component" value="Unassembled WGS sequence"/>
</dbReference>
<evidence type="ECO:0000313" key="3">
    <source>
        <dbReference type="EMBL" id="SNY78920.1"/>
    </source>
</evidence>
<dbReference type="EMBL" id="OBEG01000001">
    <property type="protein sequence ID" value="SNY78920.1"/>
    <property type="molecule type" value="Genomic_DNA"/>
</dbReference>
<keyword evidence="2" id="KW-0472">Membrane</keyword>
<feature type="transmembrane region" description="Helical" evidence="2">
    <location>
        <begin position="33"/>
        <end position="51"/>
    </location>
</feature>
<keyword evidence="4" id="KW-1185">Reference proteome</keyword>
<proteinExistence type="predicted"/>
<protein>
    <submittedName>
        <fullName evidence="3">Uncharacterized protein</fullName>
    </submittedName>
</protein>